<reference evidence="3 4" key="1">
    <citation type="submission" date="2020-08" db="EMBL/GenBank/DDBJ databases">
        <title>Genome sequence of Hymenobacter qilianensis JCM 19763T.</title>
        <authorList>
            <person name="Hyun D.-W."/>
            <person name="Bae J.-W."/>
        </authorList>
    </citation>
    <scope>NUCLEOTIDE SEQUENCE [LARGE SCALE GENOMIC DNA]</scope>
    <source>
        <strain evidence="3 4">JCM 19763</strain>
    </source>
</reference>
<name>A0A7H0GX76_9BACT</name>
<keyword evidence="4" id="KW-1185">Reference proteome</keyword>
<keyword evidence="1" id="KW-0175">Coiled coil</keyword>
<protein>
    <submittedName>
        <fullName evidence="3">Uncharacterized protein</fullName>
    </submittedName>
</protein>
<dbReference type="Proteomes" id="UP000516093">
    <property type="component" value="Chromosome"/>
</dbReference>
<feature type="transmembrane region" description="Helical" evidence="2">
    <location>
        <begin position="28"/>
        <end position="49"/>
    </location>
</feature>
<dbReference type="KEGG" id="hqi:H9L05_04045"/>
<evidence type="ECO:0000313" key="4">
    <source>
        <dbReference type="Proteomes" id="UP000516093"/>
    </source>
</evidence>
<gene>
    <name evidence="3" type="ORF">H9L05_04045</name>
</gene>
<evidence type="ECO:0000256" key="2">
    <source>
        <dbReference type="SAM" id="Phobius"/>
    </source>
</evidence>
<dbReference type="AlphaFoldDB" id="A0A7H0GX76"/>
<evidence type="ECO:0000256" key="1">
    <source>
        <dbReference type="SAM" id="Coils"/>
    </source>
</evidence>
<feature type="coiled-coil region" evidence="1">
    <location>
        <begin position="73"/>
        <end position="125"/>
    </location>
</feature>
<sequence>MSGSVNQAGRRGIQVDRMVAMELNWSEILANISVYALLIGAASWVAKALGEQFLKMRFRAYEKELEGKSIEFKAQLDRSLEQFRAELQLANTKDSRLHEKRMLVLESLYQKIVSLNAALKEMTATLKFIHTDADQEEDERIKTASQAYDAFLKYYTENKIFFSLESCVQLDALRNSYFDSMQQYNSSGFILGNNGFRPDFGKAQMASEIVRKAIPVVMQNIENDFRQLLGVK</sequence>
<keyword evidence="2" id="KW-0812">Transmembrane</keyword>
<proteinExistence type="predicted"/>
<dbReference type="RefSeq" id="WP_187733128.1">
    <property type="nucleotide sequence ID" value="NZ_CP060784.1"/>
</dbReference>
<accession>A0A7H0GX76</accession>
<organism evidence="3 4">
    <name type="scientific">Hymenobacter qilianensis</name>
    <dbReference type="NCBI Taxonomy" id="1385715"/>
    <lineage>
        <taxon>Bacteria</taxon>
        <taxon>Pseudomonadati</taxon>
        <taxon>Bacteroidota</taxon>
        <taxon>Cytophagia</taxon>
        <taxon>Cytophagales</taxon>
        <taxon>Hymenobacteraceae</taxon>
        <taxon>Hymenobacter</taxon>
    </lineage>
</organism>
<keyword evidence="2" id="KW-0472">Membrane</keyword>
<dbReference type="EMBL" id="CP060784">
    <property type="protein sequence ID" value="QNP52892.1"/>
    <property type="molecule type" value="Genomic_DNA"/>
</dbReference>
<keyword evidence="2" id="KW-1133">Transmembrane helix</keyword>
<evidence type="ECO:0000313" key="3">
    <source>
        <dbReference type="EMBL" id="QNP52892.1"/>
    </source>
</evidence>